<protein>
    <recommendedName>
        <fullName evidence="3">Protein FAR1-RELATED SEQUENCE</fullName>
    </recommendedName>
</protein>
<gene>
    <name evidence="1" type="ORF">Ahy_B03g065407</name>
</gene>
<reference evidence="1 2" key="1">
    <citation type="submission" date="2019-01" db="EMBL/GenBank/DDBJ databases">
        <title>Sequencing of cultivated peanut Arachis hypogaea provides insights into genome evolution and oil improvement.</title>
        <authorList>
            <person name="Chen X."/>
        </authorList>
    </citation>
    <scope>NUCLEOTIDE SEQUENCE [LARGE SCALE GENOMIC DNA]</scope>
    <source>
        <strain evidence="2">cv. Fuhuasheng</strain>
        <tissue evidence="1">Leaves</tissue>
    </source>
</reference>
<accession>A0A445A1M5</accession>
<evidence type="ECO:0008006" key="3">
    <source>
        <dbReference type="Google" id="ProtNLM"/>
    </source>
</evidence>
<dbReference type="Proteomes" id="UP000289738">
    <property type="component" value="Chromosome B03"/>
</dbReference>
<dbReference type="EMBL" id="SDMP01000013">
    <property type="protein sequence ID" value="RYR20292.1"/>
    <property type="molecule type" value="Genomic_DNA"/>
</dbReference>
<name>A0A445A1M5_ARAHY</name>
<proteinExistence type="predicted"/>
<organism evidence="1 2">
    <name type="scientific">Arachis hypogaea</name>
    <name type="common">Peanut</name>
    <dbReference type="NCBI Taxonomy" id="3818"/>
    <lineage>
        <taxon>Eukaryota</taxon>
        <taxon>Viridiplantae</taxon>
        <taxon>Streptophyta</taxon>
        <taxon>Embryophyta</taxon>
        <taxon>Tracheophyta</taxon>
        <taxon>Spermatophyta</taxon>
        <taxon>Magnoliopsida</taxon>
        <taxon>eudicotyledons</taxon>
        <taxon>Gunneridae</taxon>
        <taxon>Pentapetalae</taxon>
        <taxon>rosids</taxon>
        <taxon>fabids</taxon>
        <taxon>Fabales</taxon>
        <taxon>Fabaceae</taxon>
        <taxon>Papilionoideae</taxon>
        <taxon>50 kb inversion clade</taxon>
        <taxon>dalbergioids sensu lato</taxon>
        <taxon>Dalbergieae</taxon>
        <taxon>Pterocarpus clade</taxon>
        <taxon>Arachis</taxon>
    </lineage>
</organism>
<dbReference type="AlphaFoldDB" id="A0A445A1M5"/>
<sequence length="133" mass="15857">MFTHERFRKVQTQFKKNVNCIIRSTESALGFTVYEVVEQVSTQHSISLRFDDLVFRSYNIYKFALEFEEFTVILHRAYDNVIDEMQEYKAKSKEKYLLSHENIFLDDTNDLQSLLRVRTRGCLKNRLGSNTEK</sequence>
<evidence type="ECO:0000313" key="1">
    <source>
        <dbReference type="EMBL" id="RYR20292.1"/>
    </source>
</evidence>
<keyword evidence="2" id="KW-1185">Reference proteome</keyword>
<evidence type="ECO:0000313" key="2">
    <source>
        <dbReference type="Proteomes" id="UP000289738"/>
    </source>
</evidence>
<comment type="caution">
    <text evidence="1">The sequence shown here is derived from an EMBL/GenBank/DDBJ whole genome shotgun (WGS) entry which is preliminary data.</text>
</comment>